<evidence type="ECO:0000313" key="2">
    <source>
        <dbReference type="EMBL" id="SFQ05910.1"/>
    </source>
</evidence>
<gene>
    <name evidence="2" type="ORF">SAMN02745910_00075</name>
</gene>
<feature type="transmembrane region" description="Helical" evidence="1">
    <location>
        <begin position="6"/>
        <end position="28"/>
    </location>
</feature>
<sequence length="245" mass="28879">MTYITFLWIFVILLTTYLPFLTFLGIMASFARRKSRKRSFIALIIAVFILYHMNGNGQNIENLIERLHEGSFAAAFLLIGYLYLMYWWSAFLHRRSKEKKEFDFLKKEDLPLERAIKKGKRDKIFTVTLTIVLVLSIPFIAFVYPRYIKEKSVIISQSLMNMSKVEIVQEGKLLSLCGEQGIKVYYEKEGNPRYSFRIKIDYEGKNVKPETFNVYWQDENHASLIIKDKKNTKEIIAIDLLNKMK</sequence>
<proteinExistence type="predicted"/>
<accession>A0A1I5VEJ4</accession>
<feature type="transmembrane region" description="Helical" evidence="1">
    <location>
        <begin position="124"/>
        <end position="144"/>
    </location>
</feature>
<feature type="transmembrane region" description="Helical" evidence="1">
    <location>
        <begin position="72"/>
        <end position="92"/>
    </location>
</feature>
<keyword evidence="1" id="KW-1133">Transmembrane helix</keyword>
<dbReference type="Proteomes" id="UP000182762">
    <property type="component" value="Unassembled WGS sequence"/>
</dbReference>
<dbReference type="EMBL" id="FOXX01000001">
    <property type="protein sequence ID" value="SFQ05910.1"/>
    <property type="molecule type" value="Genomic_DNA"/>
</dbReference>
<evidence type="ECO:0000256" key="1">
    <source>
        <dbReference type="SAM" id="Phobius"/>
    </source>
</evidence>
<dbReference type="GeneID" id="93708853"/>
<name>A0A1I5VEJ4_9BACI</name>
<protein>
    <submittedName>
        <fullName evidence="2">Uncharacterized protein</fullName>
    </submittedName>
</protein>
<evidence type="ECO:0000313" key="3">
    <source>
        <dbReference type="Proteomes" id="UP000182762"/>
    </source>
</evidence>
<keyword evidence="1" id="KW-0812">Transmembrane</keyword>
<feature type="transmembrane region" description="Helical" evidence="1">
    <location>
        <begin position="40"/>
        <end position="60"/>
    </location>
</feature>
<comment type="caution">
    <text evidence="2">The sequence shown here is derived from an EMBL/GenBank/DDBJ whole genome shotgun (WGS) entry which is preliminary data.</text>
</comment>
<organism evidence="2 3">
    <name type="scientific">Priestia endophytica DSM 13796</name>
    <dbReference type="NCBI Taxonomy" id="1121089"/>
    <lineage>
        <taxon>Bacteria</taxon>
        <taxon>Bacillati</taxon>
        <taxon>Bacillota</taxon>
        <taxon>Bacilli</taxon>
        <taxon>Bacillales</taxon>
        <taxon>Bacillaceae</taxon>
        <taxon>Priestia</taxon>
    </lineage>
</organism>
<keyword evidence="3" id="KW-1185">Reference proteome</keyword>
<dbReference type="RefSeq" id="WP_061801648.1">
    <property type="nucleotide sequence ID" value="NZ_FOXX01000001.1"/>
</dbReference>
<reference evidence="2 3" key="1">
    <citation type="submission" date="2016-10" db="EMBL/GenBank/DDBJ databases">
        <authorList>
            <person name="Varghese N."/>
            <person name="Submissions S."/>
        </authorList>
    </citation>
    <scope>NUCLEOTIDE SEQUENCE [LARGE SCALE GENOMIC DNA]</scope>
    <source>
        <strain evidence="2 3">DSM 13796</strain>
    </source>
</reference>
<keyword evidence="1" id="KW-0472">Membrane</keyword>